<feature type="transmembrane region" description="Helical" evidence="7">
    <location>
        <begin position="44"/>
        <end position="62"/>
    </location>
</feature>
<protein>
    <submittedName>
        <fullName evidence="9">Polyprenyl glycosylphosphotransferase</fullName>
    </submittedName>
</protein>
<evidence type="ECO:0000259" key="8">
    <source>
        <dbReference type="Pfam" id="PF02397"/>
    </source>
</evidence>
<dbReference type="InterPro" id="IPR003362">
    <property type="entry name" value="Bact_transf"/>
</dbReference>
<dbReference type="OrthoDB" id="9808602at2"/>
<organism evidence="9 10">
    <name type="scientific">Thiomicrospira aerophila AL3</name>
    <dbReference type="NCBI Taxonomy" id="717772"/>
    <lineage>
        <taxon>Bacteria</taxon>
        <taxon>Pseudomonadati</taxon>
        <taxon>Pseudomonadota</taxon>
        <taxon>Gammaproteobacteria</taxon>
        <taxon>Thiotrichales</taxon>
        <taxon>Piscirickettsiaceae</taxon>
        <taxon>Thiomicrospira</taxon>
    </lineage>
</organism>
<evidence type="ECO:0000256" key="3">
    <source>
        <dbReference type="ARBA" id="ARBA00022679"/>
    </source>
</evidence>
<comment type="similarity">
    <text evidence="2">Belongs to the bacterial sugar transferase family.</text>
</comment>
<dbReference type="Pfam" id="PF13727">
    <property type="entry name" value="CoA_binding_3"/>
    <property type="match status" value="1"/>
</dbReference>
<dbReference type="AlphaFoldDB" id="W0DVX1"/>
<keyword evidence="10" id="KW-1185">Reference proteome</keyword>
<dbReference type="InParanoid" id="W0DVX1"/>
<keyword evidence="3 9" id="KW-0808">Transferase</keyword>
<evidence type="ECO:0000256" key="7">
    <source>
        <dbReference type="SAM" id="Phobius"/>
    </source>
</evidence>
<dbReference type="EMBL" id="CP007030">
    <property type="protein sequence ID" value="AHF01134.1"/>
    <property type="molecule type" value="Genomic_DNA"/>
</dbReference>
<dbReference type="HOGENOM" id="CLU_024920_0_0_6"/>
<dbReference type="InterPro" id="IPR017475">
    <property type="entry name" value="EPS_sugar_tfrase"/>
</dbReference>
<dbReference type="NCBIfam" id="TIGR03025">
    <property type="entry name" value="EPS_sugtrans"/>
    <property type="match status" value="1"/>
</dbReference>
<evidence type="ECO:0000313" key="10">
    <source>
        <dbReference type="Proteomes" id="UP000005380"/>
    </source>
</evidence>
<feature type="transmembrane region" description="Helical" evidence="7">
    <location>
        <begin position="255"/>
        <end position="277"/>
    </location>
</feature>
<dbReference type="PANTHER" id="PTHR30576:SF0">
    <property type="entry name" value="UNDECAPRENYL-PHOSPHATE N-ACETYLGALACTOSAMINYL 1-PHOSPHATE TRANSFERASE-RELATED"/>
    <property type="match status" value="1"/>
</dbReference>
<evidence type="ECO:0000256" key="6">
    <source>
        <dbReference type="ARBA" id="ARBA00023136"/>
    </source>
</evidence>
<name>W0DVX1_9GAMM</name>
<sequence>MKPIPKYRSRLPLFLYALIDLTFPLFLLYGLHALLLDQAWLEKYTWLGGLAGIAMVIGVRLLRGYSRYSERSIAQKLALIFKVWMLTVLLLIFLAFLHLVAQDYSRKLVISWAIITPFVLLLLRLLVNRFCYAVDANPIRVVLLEEYAFTDFERSRLAQQNVEFEVLAFDEQADWLQKVRDTQPDYVLLNTHQQPQSDLIKDLTHLELDGVRLIKMEQFMETFLRKCYVDYQTVNLDYLQEVTAYSRLNYALKRMVDVSAALSLLLLTWPVMIYAMIRIRQESPGPVIFSQKRVGLFGKEFTLYKFRSMHLDAEKEGAKFAEKDDPRAYGFGAFMRKTRIDELPQLWNVLKGDIHFIGPRPERKVFTDELEKDIPFYHERHLVAPGISGWAQVMYPYGSCVEDARQKLMYDLYYIKNWSIWLEIETLIRTVGVVLGKKGL</sequence>
<dbReference type="STRING" id="717772.THIAE_04440"/>
<dbReference type="PANTHER" id="PTHR30576">
    <property type="entry name" value="COLANIC BIOSYNTHESIS UDP-GLUCOSE LIPID CARRIER TRANSFERASE"/>
    <property type="match status" value="1"/>
</dbReference>
<evidence type="ECO:0000256" key="5">
    <source>
        <dbReference type="ARBA" id="ARBA00022989"/>
    </source>
</evidence>
<keyword evidence="4 7" id="KW-0812">Transmembrane</keyword>
<keyword evidence="5 7" id="KW-1133">Transmembrane helix</keyword>
<evidence type="ECO:0000256" key="4">
    <source>
        <dbReference type="ARBA" id="ARBA00022692"/>
    </source>
</evidence>
<evidence type="ECO:0000256" key="2">
    <source>
        <dbReference type="ARBA" id="ARBA00006464"/>
    </source>
</evidence>
<feature type="transmembrane region" description="Helical" evidence="7">
    <location>
        <begin position="83"/>
        <end position="102"/>
    </location>
</feature>
<feature type="transmembrane region" description="Helical" evidence="7">
    <location>
        <begin position="108"/>
        <end position="127"/>
    </location>
</feature>
<reference evidence="9 10" key="1">
    <citation type="submission" date="2013-12" db="EMBL/GenBank/DDBJ databases">
        <authorList>
            <consortium name="DOE Joint Genome Institute"/>
            <person name="Kappler U."/>
            <person name="Huntemann M."/>
            <person name="Han J."/>
            <person name="Chen A."/>
            <person name="Kyrpides N."/>
            <person name="Mavromatis K."/>
            <person name="Markowitz V."/>
            <person name="Palaniappan K."/>
            <person name="Ivanova N."/>
            <person name="Schaumberg A."/>
            <person name="Pati A."/>
            <person name="Liolios K."/>
            <person name="Nordberg H.P."/>
            <person name="Cantor M.N."/>
            <person name="Hua S.X."/>
            <person name="Woyke T."/>
        </authorList>
    </citation>
    <scope>NUCLEOTIDE SEQUENCE [LARGE SCALE GENOMIC DNA]</scope>
    <source>
        <strain evidence="10">AL2</strain>
    </source>
</reference>
<dbReference type="Pfam" id="PF02397">
    <property type="entry name" value="Bac_transf"/>
    <property type="match status" value="1"/>
</dbReference>
<feature type="transmembrane region" description="Helical" evidence="7">
    <location>
        <begin position="12"/>
        <end position="32"/>
    </location>
</feature>
<dbReference type="KEGG" id="tao:THIAE_04440"/>
<dbReference type="RefSeq" id="WP_006459064.1">
    <property type="nucleotide sequence ID" value="NZ_CP007030.1"/>
</dbReference>
<dbReference type="GO" id="GO:0016780">
    <property type="term" value="F:phosphotransferase activity, for other substituted phosphate groups"/>
    <property type="evidence" value="ECO:0007669"/>
    <property type="project" value="TreeGrafter"/>
</dbReference>
<gene>
    <name evidence="9" type="ORF">THIAE_04440</name>
</gene>
<accession>W0DVX1</accession>
<feature type="domain" description="Bacterial sugar transferase" evidence="8">
    <location>
        <begin position="253"/>
        <end position="435"/>
    </location>
</feature>
<dbReference type="eggNOG" id="COG2148">
    <property type="taxonomic scope" value="Bacteria"/>
</dbReference>
<evidence type="ECO:0000256" key="1">
    <source>
        <dbReference type="ARBA" id="ARBA00004141"/>
    </source>
</evidence>
<keyword evidence="6 7" id="KW-0472">Membrane</keyword>
<proteinExistence type="inferred from homology"/>
<evidence type="ECO:0000313" key="9">
    <source>
        <dbReference type="EMBL" id="AHF01134.1"/>
    </source>
</evidence>
<comment type="subcellular location">
    <subcellularLocation>
        <location evidence="1">Membrane</location>
        <topology evidence="1">Multi-pass membrane protein</topology>
    </subcellularLocation>
</comment>
<dbReference type="Proteomes" id="UP000005380">
    <property type="component" value="Chromosome"/>
</dbReference>
<dbReference type="GO" id="GO:0016020">
    <property type="term" value="C:membrane"/>
    <property type="evidence" value="ECO:0007669"/>
    <property type="project" value="UniProtKB-SubCell"/>
</dbReference>